<dbReference type="Proteomes" id="UP001145094">
    <property type="component" value="Unassembled WGS sequence"/>
</dbReference>
<dbReference type="Pfam" id="PF19677">
    <property type="entry name" value="DUF6179"/>
    <property type="match status" value="1"/>
</dbReference>
<reference evidence="1" key="1">
    <citation type="submission" date="2022-11" db="EMBL/GenBank/DDBJ databases">
        <title>Draft genome sequence of Sellimonas catena strain 18CBH55.</title>
        <authorList>
            <person name="Atsushi H."/>
            <person name="Moriya O."/>
            <person name="Mitsuo S."/>
        </authorList>
    </citation>
    <scope>NUCLEOTIDE SEQUENCE</scope>
    <source>
        <strain evidence="1">18CBH55</strain>
    </source>
</reference>
<dbReference type="InterPro" id="IPR045751">
    <property type="entry name" value="DUF6179"/>
</dbReference>
<reference evidence="1" key="2">
    <citation type="submission" date="2022-11" db="EMBL/GenBank/DDBJ databases">
        <title>Draft genome sequence of Sellimonas catena strain 18CBH55.</title>
        <authorList>
            <person name="Hisatomi A."/>
            <person name="Ohkuma M."/>
            <person name="Sakamoto M."/>
        </authorList>
    </citation>
    <scope>NUCLEOTIDE SEQUENCE</scope>
    <source>
        <strain evidence="1">18CBH55</strain>
    </source>
</reference>
<accession>A0A9W6CE01</accession>
<evidence type="ECO:0000313" key="2">
    <source>
        <dbReference type="Proteomes" id="UP001145094"/>
    </source>
</evidence>
<name>A0A9W6CE01_9FIRM</name>
<sequence length="277" mass="32599">MKYEMEELIPLVGWLAQKYTSGESTSVTYEKAEQLMEAVLYCIREAERETEYAVAAPERMTAEKIYHIGAEAVERKTKTALKLYHQILPEFHSYENQCLQDTMTKGIPEFFKWYDVRFAPQETILTLDYPVLKDLSAYTGIDCIFQWLVCIQYEQRFLRLFPESNIISILLRYDEEYRENIINLAEIFLFHFAGHLFAEKPFTGQQFDKTDYNKIKTVFQNESREDLKKEFKLALKLFLKGAGEEEPEMLSYLATASEEILVRMENASQNEKLEVLF</sequence>
<comment type="caution">
    <text evidence="1">The sequence shown here is derived from an EMBL/GenBank/DDBJ whole genome shotgun (WGS) entry which is preliminary data.</text>
</comment>
<organism evidence="1 2">
    <name type="scientific">Sellimonas catena</name>
    <dbReference type="NCBI Taxonomy" id="2994035"/>
    <lineage>
        <taxon>Bacteria</taxon>
        <taxon>Bacillati</taxon>
        <taxon>Bacillota</taxon>
        <taxon>Clostridia</taxon>
        <taxon>Lachnospirales</taxon>
        <taxon>Lachnospiraceae</taxon>
        <taxon>Sellimonas</taxon>
    </lineage>
</organism>
<protein>
    <submittedName>
        <fullName evidence="1">Uncharacterized protein</fullName>
    </submittedName>
</protein>
<dbReference type="RefSeq" id="WP_138374021.1">
    <property type="nucleotide sequence ID" value="NZ_BSCH01000013.1"/>
</dbReference>
<evidence type="ECO:0000313" key="1">
    <source>
        <dbReference type="EMBL" id="GLG90720.1"/>
    </source>
</evidence>
<dbReference type="AlphaFoldDB" id="A0A9W6CE01"/>
<reference evidence="1" key="3">
    <citation type="journal article" date="2023" name="Int. J. Syst. Evol. Microbiol.">
        <title>Sellimonas catena sp. nov., isolated from human faeces.</title>
        <authorList>
            <person name="Hisatomi A."/>
            <person name="Ohkuma M."/>
            <person name="Sakamoto M."/>
        </authorList>
    </citation>
    <scope>NUCLEOTIDE SEQUENCE</scope>
    <source>
        <strain evidence="1">18CBH55</strain>
    </source>
</reference>
<dbReference type="EMBL" id="BSCH01000013">
    <property type="protein sequence ID" value="GLG90720.1"/>
    <property type="molecule type" value="Genomic_DNA"/>
</dbReference>
<proteinExistence type="predicted"/>
<gene>
    <name evidence="1" type="ORF">Selli2_21470</name>
</gene>